<comment type="caution">
    <text evidence="2">The sequence shown here is derived from an EMBL/GenBank/DDBJ whole genome shotgun (WGS) entry which is preliminary data.</text>
</comment>
<gene>
    <name evidence="2" type="ORF">BN9_113970</name>
</gene>
<evidence type="ECO:0000313" key="3">
    <source>
        <dbReference type="Proteomes" id="UP000053237"/>
    </source>
</evidence>
<dbReference type="AlphaFoldDB" id="A0A024GTL9"/>
<accession>A0A024GTL9</accession>
<proteinExistence type="predicted"/>
<organism evidence="2 3">
    <name type="scientific">Albugo candida</name>
    <dbReference type="NCBI Taxonomy" id="65357"/>
    <lineage>
        <taxon>Eukaryota</taxon>
        <taxon>Sar</taxon>
        <taxon>Stramenopiles</taxon>
        <taxon>Oomycota</taxon>
        <taxon>Peronosporomycetes</taxon>
        <taxon>Albuginales</taxon>
        <taxon>Albuginaceae</taxon>
        <taxon>Albugo</taxon>
    </lineage>
</organism>
<feature type="region of interest" description="Disordered" evidence="1">
    <location>
        <begin position="1"/>
        <end position="44"/>
    </location>
</feature>
<name>A0A024GTL9_9STRA</name>
<keyword evidence="3" id="KW-1185">Reference proteome</keyword>
<dbReference type="InParanoid" id="A0A024GTL9"/>
<protein>
    <submittedName>
        <fullName evidence="2">Uncharacterized protein</fullName>
    </submittedName>
</protein>
<dbReference type="EMBL" id="CAIX01000365">
    <property type="protein sequence ID" value="CCI49911.1"/>
    <property type="molecule type" value="Genomic_DNA"/>
</dbReference>
<feature type="compositionally biased region" description="Polar residues" evidence="1">
    <location>
        <begin position="1"/>
        <end position="11"/>
    </location>
</feature>
<dbReference type="OrthoDB" id="117591at2759"/>
<feature type="compositionally biased region" description="Polar residues" evidence="1">
    <location>
        <begin position="21"/>
        <end position="30"/>
    </location>
</feature>
<reference evidence="2 3" key="1">
    <citation type="submission" date="2012-05" db="EMBL/GenBank/DDBJ databases">
        <title>Recombination and specialization in a pathogen metapopulation.</title>
        <authorList>
            <person name="Gardiner A."/>
            <person name="Kemen E."/>
            <person name="Schultz-Larsen T."/>
            <person name="MacLean D."/>
            <person name="Van Oosterhout C."/>
            <person name="Jones J.D.G."/>
        </authorList>
    </citation>
    <scope>NUCLEOTIDE SEQUENCE [LARGE SCALE GENOMIC DNA]</scope>
    <source>
        <strain evidence="2 3">Ac Nc2</strain>
    </source>
</reference>
<sequence length="542" mass="63122">MVQILRPQSATARARSKAETYESQPISQHQPVRPLHKRNTQRIRPQSAIATSKVLKEEIAFQRQATVQGHAIFFQLQATLCKKKKELYTLQQRLQIAVEKNGTKVSTVNAFQPLKDEIARQEMYIKRLKFVIDDLERQNQMHTSMLKVMEETKCTLERELGTLESKLMQERNAVAEWDRRRKCVVDERELNRHHWMIGWTSMQHELECRKRVFMQRQQADQQRLGIMQIIHALPSHFEKNTDLKKVEHKEYTPLELPQDSSLIEAEYDRLLSETNEVHGQIVLDRFRAFETSRQHFNQTEKEMVTENDRLRMHCDAQNELIRDLETSLIAPLSEIKQTESLTEQLASISTEKTEAKNKFLQSLRSLSRIQQGIQNTFSLLQCLEPNEVTELDTLDPFASMLCHSLTIALRIQWSRQPLTEDQSLQFSQIVPEYGTSEARSSILDSRFQLTNGSNAHNGLPIAIQRLRNASKIHIVNEITPHESIEEDEDDNRQMRHAIKLTEHRKLKEIQFKTQKEKKALTHSIDCATEKGIHSSREPKACA</sequence>
<evidence type="ECO:0000313" key="2">
    <source>
        <dbReference type="EMBL" id="CCI49911.1"/>
    </source>
</evidence>
<dbReference type="Proteomes" id="UP000053237">
    <property type="component" value="Unassembled WGS sequence"/>
</dbReference>
<evidence type="ECO:0000256" key="1">
    <source>
        <dbReference type="SAM" id="MobiDB-lite"/>
    </source>
</evidence>